<dbReference type="EMBL" id="ASHM01009660">
    <property type="protein sequence ID" value="PNY17770.1"/>
    <property type="molecule type" value="Genomic_DNA"/>
</dbReference>
<dbReference type="AlphaFoldDB" id="A0A2K3PR56"/>
<evidence type="ECO:0000313" key="2">
    <source>
        <dbReference type="Proteomes" id="UP000236291"/>
    </source>
</evidence>
<comment type="caution">
    <text evidence="1">The sequence shown here is derived from an EMBL/GenBank/DDBJ whole genome shotgun (WGS) entry which is preliminary data.</text>
</comment>
<evidence type="ECO:0000313" key="1">
    <source>
        <dbReference type="EMBL" id="PNY17770.1"/>
    </source>
</evidence>
<organism evidence="1 2">
    <name type="scientific">Trifolium pratense</name>
    <name type="common">Red clover</name>
    <dbReference type="NCBI Taxonomy" id="57577"/>
    <lineage>
        <taxon>Eukaryota</taxon>
        <taxon>Viridiplantae</taxon>
        <taxon>Streptophyta</taxon>
        <taxon>Embryophyta</taxon>
        <taxon>Tracheophyta</taxon>
        <taxon>Spermatophyta</taxon>
        <taxon>Magnoliopsida</taxon>
        <taxon>eudicotyledons</taxon>
        <taxon>Gunneridae</taxon>
        <taxon>Pentapetalae</taxon>
        <taxon>rosids</taxon>
        <taxon>fabids</taxon>
        <taxon>Fabales</taxon>
        <taxon>Fabaceae</taxon>
        <taxon>Papilionoideae</taxon>
        <taxon>50 kb inversion clade</taxon>
        <taxon>NPAAA clade</taxon>
        <taxon>Hologalegina</taxon>
        <taxon>IRL clade</taxon>
        <taxon>Trifolieae</taxon>
        <taxon>Trifolium</taxon>
    </lineage>
</organism>
<protein>
    <submittedName>
        <fullName evidence="1">Uncharacterized protein</fullName>
    </submittedName>
</protein>
<sequence>MAALKKILSALELEYKMEMGLCLVCDELFTVDHARKHKGTRFVVVETDEEEVEQVHDEKAHEVAGVSQLSFMGSNTSNPKVASVYQQQPTIVSSLSHTVQLPKEQYQLLPTHSVCLNNLDMEASTISGVLIPAGRYRYAFRHKILFSNL</sequence>
<reference evidence="1 2" key="2">
    <citation type="journal article" date="2017" name="Front. Plant Sci.">
        <title>Gene Classification and Mining of Molecular Markers Useful in Red Clover (Trifolium pratense) Breeding.</title>
        <authorList>
            <person name="Istvanek J."/>
            <person name="Dluhosova J."/>
            <person name="Dluhos P."/>
            <person name="Patkova L."/>
            <person name="Nedelnik J."/>
            <person name="Repkova J."/>
        </authorList>
    </citation>
    <scope>NUCLEOTIDE SEQUENCE [LARGE SCALE GENOMIC DNA]</scope>
    <source>
        <strain evidence="2">cv. Tatra</strain>
        <tissue evidence="1">Young leaves</tissue>
    </source>
</reference>
<dbReference type="Proteomes" id="UP000236291">
    <property type="component" value="Unassembled WGS sequence"/>
</dbReference>
<reference evidence="1 2" key="1">
    <citation type="journal article" date="2014" name="Am. J. Bot.">
        <title>Genome assembly and annotation for red clover (Trifolium pratense; Fabaceae).</title>
        <authorList>
            <person name="Istvanek J."/>
            <person name="Jaros M."/>
            <person name="Krenek A."/>
            <person name="Repkova J."/>
        </authorList>
    </citation>
    <scope>NUCLEOTIDE SEQUENCE [LARGE SCALE GENOMIC DNA]</scope>
    <source>
        <strain evidence="2">cv. Tatra</strain>
        <tissue evidence="1">Young leaves</tissue>
    </source>
</reference>
<name>A0A2K3PR56_TRIPR</name>
<gene>
    <name evidence="1" type="ORF">L195_g014522</name>
</gene>
<accession>A0A2K3PR56</accession>
<proteinExistence type="predicted"/>